<evidence type="ECO:0000313" key="2">
    <source>
        <dbReference type="Proteomes" id="UP001059041"/>
    </source>
</evidence>
<dbReference type="EMBL" id="JAFHDT010000014">
    <property type="protein sequence ID" value="KAI7801056.1"/>
    <property type="molecule type" value="Genomic_DNA"/>
</dbReference>
<comment type="caution">
    <text evidence="1">The sequence shown here is derived from an EMBL/GenBank/DDBJ whole genome shotgun (WGS) entry which is preliminary data.</text>
</comment>
<keyword evidence="2" id="KW-1185">Reference proteome</keyword>
<sequence>MGIGPSGKCIKKPTAYKLVYNLIFSKSQCVGMGLTGGASTPGSSPNGRLIDPILGPRHCGPDPRGLISLENNSRKGHGKDKVHSNLSAEWHRSECVVQNRCERSLVLYNPLVHIWSLLRQEPAALLSERKFLRGKDYAQFPRSPPPPPTLHEVCRKSTVNSNLLLGNMALQTGLYSLHFCAISLHFTFSLSKSCGEEKANPIGGRTGRNITAAQCRSRFSA</sequence>
<name>A0A9W7TQR0_TRIRA</name>
<dbReference type="Proteomes" id="UP001059041">
    <property type="component" value="Linkage Group LG14"/>
</dbReference>
<dbReference type="AlphaFoldDB" id="A0A9W7TQR0"/>
<protein>
    <submittedName>
        <fullName evidence="1">Uncharacterized protein</fullName>
    </submittedName>
</protein>
<reference evidence="1" key="1">
    <citation type="submission" date="2021-02" db="EMBL/GenBank/DDBJ databases">
        <title>Comparative genomics reveals that relaxation of natural selection precedes convergent phenotypic evolution of cavefish.</title>
        <authorList>
            <person name="Peng Z."/>
        </authorList>
    </citation>
    <scope>NUCLEOTIDE SEQUENCE</scope>
    <source>
        <tissue evidence="1">Muscle</tissue>
    </source>
</reference>
<evidence type="ECO:0000313" key="1">
    <source>
        <dbReference type="EMBL" id="KAI7801056.1"/>
    </source>
</evidence>
<organism evidence="1 2">
    <name type="scientific">Triplophysa rosa</name>
    <name type="common">Cave loach</name>
    <dbReference type="NCBI Taxonomy" id="992332"/>
    <lineage>
        <taxon>Eukaryota</taxon>
        <taxon>Metazoa</taxon>
        <taxon>Chordata</taxon>
        <taxon>Craniata</taxon>
        <taxon>Vertebrata</taxon>
        <taxon>Euteleostomi</taxon>
        <taxon>Actinopterygii</taxon>
        <taxon>Neopterygii</taxon>
        <taxon>Teleostei</taxon>
        <taxon>Ostariophysi</taxon>
        <taxon>Cypriniformes</taxon>
        <taxon>Nemacheilidae</taxon>
        <taxon>Triplophysa</taxon>
    </lineage>
</organism>
<proteinExistence type="predicted"/>
<accession>A0A9W7TQR0</accession>
<gene>
    <name evidence="1" type="ORF">IRJ41_018276</name>
</gene>